<keyword evidence="4" id="KW-0235">DNA replication</keyword>
<evidence type="ECO:0000256" key="17">
    <source>
        <dbReference type="ARBA" id="ARBA00034808"/>
    </source>
</evidence>
<sequence>MSRRLSSQKVPASKSKQMSLASFLGCSQQKTKDEEPKTRKQINPIYIDSETDDEDEPNTNRPKDSKSCKKTNVIIKKYLFNDDSKSPLAPANIKKTSNTIKVSEKTSTSVSHKLKSSSAVEISLDGIESKYQTAMKNISENIEKVTKERSKYTVTPVKNSSNSISVDTTPTKKSSTSADHQREITTPLKELNVSNDSFDDIVNQTVKFKDKQKNSLHRKEAKSENLNATTKLFSKDGSGSVSHEAKAKDNKNTEKSPKVVSHFEKSEKEDVKPRKSDVNVVFGHGINEYLCDLSQSHHFKTSNNEDNIYVLKSSLEFFKTNYLELMQKYCNIVDQIPADYFNGVNGFETGTFLKLKIMRQKFKAKTKLLQNALEKQELKEQVIPKQEAPVLSSYKKQALQLCLGTEPDFNIDDMEEEERQIKADEWQQSISNIKPHSKMSIDEIPENKHLNKIAQKELSKTPTRVLSSKPEVTKPINSRLPISYEPEPDIDIDDMEEEERQMRLEQQVNRYSKTNTLSHEYCNGAPDDEDDLVPQNSNANKRLSSKHELMKMQQELIHDLCEDDGNEDEEYLQAKYLQETTYLDEEDDSLVNQSTVCPKTVDDEDECELDDLLNDIKEQDAELKGRKSTFNDFAYADFESTRRKQQDKSPAQRITFPVEHGNTLDTVELDEDGFEVYDPEMFEIRHSQAAATLNTNRPNTSYNSHSTSTIVIDDHDTPSTSRASFINDLLKTPTSSSNRLSTLDKQTTNLTASAQKIAGNFHSNVQNDGITGEFDGYNYPHSKRLMEALRVNFGLKSFRTNQLQVINAALTGHDCFVLMPTGGGKSLCYQLPAIMTEGVTIVISPLKSLISDQVNKMASLDIYAKNFSGDQSLQEQRAIYCDLETTPPRIKILYVTPEKISSSAKFQDLLDTLYANNSISRFVIDEAHCVSQWGHDFRPDYKRLGILRKRFPKVPAMALTATATPRVRMDILKQLNLQSPKWFLSSFNRSNLKYTVLPKKGSTTVDDIKNFIHSRPATDSGIIYCLSRKECDDVAQRMCKFGIKSCAYHAGLSDSVRETRQKDWITNKYRVICATIAFGMGIDKPDVRFVLHYSLPKSIEGYYQEAGRAGRDGETAHCILYYNYSDMMRYRKMMDMDKSITANVKNIHIENLNRIVGYCENVADCRRAQQLDYFGEHFTREECLRNRATACDNCLKQQQYTIINPLEQCRKVAHCVKDICSGRSRFTLLHIADVLKGSNIKKIIDFNHNKTRHHGIFKDWDKADIQRLLRIMVTKEFLREDLIFANDIPQAYLYLGPQVERLMKETHAMEFAVTRKQGKGQKNAANDDAASSSASNKANASSKGSEQLKDIYHRCYSDLLDLCRTIAAQRNVTMASIMNIQAIKAMAEQLPETEAEMCSIPHVTKANFDKYGAKLLEITRNYAAEKLCILMDLEEQQEKAKPNKQIVDDNSESDEYEDDGANWSRAAASQGSSNSGGGSSYRGGKRKRTWRARGGSAKKSRKASGTSSNSWGVATVSPSKKYGSKKVFGSPSRGKRGSSSRGRGGSGSTRGGGGTWIAKKTGSSGGFQLMPIPTSK</sequence>
<dbReference type="GO" id="GO:0016787">
    <property type="term" value="F:hydrolase activity"/>
    <property type="evidence" value="ECO:0007669"/>
    <property type="project" value="UniProtKB-KW"/>
</dbReference>
<keyword evidence="28" id="KW-1185">Reference proteome</keyword>
<feature type="compositionally biased region" description="Low complexity" evidence="23">
    <location>
        <begin position="1464"/>
        <end position="1473"/>
    </location>
</feature>
<feature type="region of interest" description="Disordered" evidence="23">
    <location>
        <begin position="210"/>
        <end position="271"/>
    </location>
</feature>
<keyword evidence="15" id="KW-0539">Nucleus</keyword>
<keyword evidence="14" id="KW-0413">Isomerase</keyword>
<dbReference type="Pfam" id="PF09382">
    <property type="entry name" value="RQC"/>
    <property type="match status" value="1"/>
</dbReference>
<evidence type="ECO:0000259" key="25">
    <source>
        <dbReference type="PROSITE" id="PS51192"/>
    </source>
</evidence>
<keyword evidence="7" id="KW-0227">DNA damage</keyword>
<dbReference type="FunFam" id="1.10.150.80:FF:000013">
    <property type="entry name" value="Bloom syndrome protein homolog"/>
    <property type="match status" value="1"/>
</dbReference>
<dbReference type="InterPro" id="IPR044876">
    <property type="entry name" value="HRDC_dom_sf"/>
</dbReference>
<keyword evidence="10" id="KW-0862">Zinc</keyword>
<dbReference type="EnsemblMetazoa" id="SCAU005215-RA">
    <property type="protein sequence ID" value="SCAU005215-PA"/>
    <property type="gene ID" value="SCAU005215"/>
</dbReference>
<dbReference type="SUPFAM" id="SSF52540">
    <property type="entry name" value="P-loop containing nucleoside triphosphate hydrolases"/>
    <property type="match status" value="2"/>
</dbReference>
<comment type="catalytic activity">
    <reaction evidence="16">
        <text>Couples ATP hydrolysis with the unwinding of duplex DNA by translocating in the 3'-5' direction.</text>
        <dbReference type="EC" id="5.6.2.4"/>
    </reaction>
</comment>
<feature type="domain" description="HRDC" evidence="24">
    <location>
        <begin position="1349"/>
        <end position="1429"/>
    </location>
</feature>
<reference evidence="27" key="1">
    <citation type="submission" date="2020-05" db="UniProtKB">
        <authorList>
            <consortium name="EnsemblMetazoa"/>
        </authorList>
    </citation>
    <scope>IDENTIFICATION</scope>
    <source>
        <strain evidence="27">USDA</strain>
    </source>
</reference>
<dbReference type="VEuPathDB" id="VectorBase:SCAU005215"/>
<dbReference type="SMART" id="SM00490">
    <property type="entry name" value="HELICc"/>
    <property type="match status" value="1"/>
</dbReference>
<feature type="compositionally biased region" description="Acidic residues" evidence="23">
    <location>
        <begin position="1449"/>
        <end position="1460"/>
    </location>
</feature>
<dbReference type="PROSITE" id="PS50967">
    <property type="entry name" value="HRDC"/>
    <property type="match status" value="1"/>
</dbReference>
<keyword evidence="5" id="KW-0479">Metal-binding</keyword>
<evidence type="ECO:0000256" key="12">
    <source>
        <dbReference type="ARBA" id="ARBA00023125"/>
    </source>
</evidence>
<evidence type="ECO:0000256" key="3">
    <source>
        <dbReference type="ARBA" id="ARBA00005446"/>
    </source>
</evidence>
<dbReference type="PROSITE" id="PS51194">
    <property type="entry name" value="HELICASE_CTER"/>
    <property type="match status" value="1"/>
</dbReference>
<dbReference type="InterPro" id="IPR010997">
    <property type="entry name" value="HRDC-like_sf"/>
</dbReference>
<evidence type="ECO:0000256" key="8">
    <source>
        <dbReference type="ARBA" id="ARBA00022801"/>
    </source>
</evidence>
<evidence type="ECO:0000256" key="4">
    <source>
        <dbReference type="ARBA" id="ARBA00022705"/>
    </source>
</evidence>
<dbReference type="SMART" id="SM00487">
    <property type="entry name" value="DEXDc"/>
    <property type="match status" value="1"/>
</dbReference>
<dbReference type="Pfam" id="PF00271">
    <property type="entry name" value="Helicase_C"/>
    <property type="match status" value="1"/>
</dbReference>
<evidence type="ECO:0000256" key="22">
    <source>
        <dbReference type="ARBA" id="ARBA00076271"/>
    </source>
</evidence>
<dbReference type="GO" id="GO:0046872">
    <property type="term" value="F:metal ion binding"/>
    <property type="evidence" value="ECO:0007669"/>
    <property type="project" value="UniProtKB-KW"/>
</dbReference>
<dbReference type="InterPro" id="IPR036388">
    <property type="entry name" value="WH-like_DNA-bd_sf"/>
</dbReference>
<feature type="compositionally biased region" description="Polar residues" evidence="23">
    <location>
        <begin position="1503"/>
        <end position="1518"/>
    </location>
</feature>
<feature type="domain" description="Helicase ATP-binding" evidence="25">
    <location>
        <begin position="806"/>
        <end position="981"/>
    </location>
</feature>
<evidence type="ECO:0000256" key="11">
    <source>
        <dbReference type="ARBA" id="ARBA00022840"/>
    </source>
</evidence>
<dbReference type="InterPro" id="IPR014001">
    <property type="entry name" value="Helicase_ATP-bd"/>
</dbReference>
<evidence type="ECO:0000256" key="23">
    <source>
        <dbReference type="SAM" id="MobiDB-lite"/>
    </source>
</evidence>
<feature type="region of interest" description="Disordered" evidence="23">
    <location>
        <begin position="149"/>
        <end position="185"/>
    </location>
</feature>
<feature type="compositionally biased region" description="Polar residues" evidence="23">
    <location>
        <begin position="695"/>
        <end position="710"/>
    </location>
</feature>
<feature type="compositionally biased region" description="Basic and acidic residues" evidence="23">
    <location>
        <begin position="210"/>
        <end position="223"/>
    </location>
</feature>
<evidence type="ECO:0000256" key="19">
    <source>
        <dbReference type="ARBA" id="ARBA00049360"/>
    </source>
</evidence>
<dbReference type="GO" id="GO:0006260">
    <property type="term" value="P:DNA replication"/>
    <property type="evidence" value="ECO:0007669"/>
    <property type="project" value="UniProtKB-KW"/>
</dbReference>
<dbReference type="GO" id="GO:0009378">
    <property type="term" value="F:four-way junction helicase activity"/>
    <property type="evidence" value="ECO:0007669"/>
    <property type="project" value="TreeGrafter"/>
</dbReference>
<dbReference type="PANTHER" id="PTHR13710">
    <property type="entry name" value="DNA HELICASE RECQ FAMILY MEMBER"/>
    <property type="match status" value="1"/>
</dbReference>
<evidence type="ECO:0000256" key="5">
    <source>
        <dbReference type="ARBA" id="ARBA00022723"/>
    </source>
</evidence>
<dbReference type="SMART" id="SM00341">
    <property type="entry name" value="HRDC"/>
    <property type="match status" value="1"/>
</dbReference>
<evidence type="ECO:0000256" key="1">
    <source>
        <dbReference type="ARBA" id="ARBA00001947"/>
    </source>
</evidence>
<dbReference type="InterPro" id="IPR002464">
    <property type="entry name" value="DNA/RNA_helicase_DEAH_CS"/>
</dbReference>
<dbReference type="InterPro" id="IPR018982">
    <property type="entry name" value="RQC_domain"/>
</dbReference>
<feature type="region of interest" description="Disordered" evidence="23">
    <location>
        <begin position="1313"/>
        <end position="1343"/>
    </location>
</feature>
<dbReference type="GO" id="GO:0007131">
    <property type="term" value="P:reciprocal meiotic recombination"/>
    <property type="evidence" value="ECO:0007669"/>
    <property type="project" value="UniProtKB-ARBA"/>
</dbReference>
<evidence type="ECO:0000259" key="26">
    <source>
        <dbReference type="PROSITE" id="PS51194"/>
    </source>
</evidence>
<dbReference type="EC" id="5.6.2.4" evidence="17"/>
<feature type="compositionally biased region" description="Low complexity" evidence="23">
    <location>
        <begin position="1322"/>
        <end position="1343"/>
    </location>
</feature>
<dbReference type="InterPro" id="IPR004589">
    <property type="entry name" value="DNA_helicase_ATP-dep_RecQ"/>
</dbReference>
<feature type="region of interest" description="Disordered" evidence="23">
    <location>
        <begin position="695"/>
        <end position="714"/>
    </location>
</feature>
<evidence type="ECO:0000256" key="7">
    <source>
        <dbReference type="ARBA" id="ARBA00022763"/>
    </source>
</evidence>
<evidence type="ECO:0000256" key="2">
    <source>
        <dbReference type="ARBA" id="ARBA00004123"/>
    </source>
</evidence>
<feature type="compositionally biased region" description="Gly residues" evidence="23">
    <location>
        <begin position="1542"/>
        <end position="1555"/>
    </location>
</feature>
<comment type="cofactor">
    <cofactor evidence="1">
        <name>Zn(2+)</name>
        <dbReference type="ChEBI" id="CHEBI:29105"/>
    </cofactor>
</comment>
<evidence type="ECO:0000256" key="6">
    <source>
        <dbReference type="ARBA" id="ARBA00022741"/>
    </source>
</evidence>
<dbReference type="GO" id="GO:0043138">
    <property type="term" value="F:3'-5' DNA helicase activity"/>
    <property type="evidence" value="ECO:0007669"/>
    <property type="project" value="UniProtKB-EC"/>
</dbReference>
<dbReference type="GO" id="GO:0005524">
    <property type="term" value="F:ATP binding"/>
    <property type="evidence" value="ECO:0007669"/>
    <property type="project" value="UniProtKB-KW"/>
</dbReference>
<dbReference type="FunFam" id="1.10.10.10:FF:000495">
    <property type="entry name" value="RecQ family helicase MusN"/>
    <property type="match status" value="1"/>
</dbReference>
<dbReference type="InterPro" id="IPR011545">
    <property type="entry name" value="DEAD/DEAH_box_helicase_dom"/>
</dbReference>
<keyword evidence="11" id="KW-0067">ATP-binding</keyword>
<evidence type="ECO:0000256" key="13">
    <source>
        <dbReference type="ARBA" id="ARBA00023204"/>
    </source>
</evidence>
<dbReference type="Gene3D" id="1.10.10.10">
    <property type="entry name" value="Winged helix-like DNA-binding domain superfamily/Winged helix DNA-binding domain"/>
    <property type="match status" value="1"/>
</dbReference>
<evidence type="ECO:0000256" key="21">
    <source>
        <dbReference type="ARBA" id="ARBA00076065"/>
    </source>
</evidence>
<dbReference type="PROSITE" id="PS00690">
    <property type="entry name" value="DEAH_ATP_HELICASE"/>
    <property type="match status" value="1"/>
</dbReference>
<dbReference type="PROSITE" id="PS51192">
    <property type="entry name" value="HELICASE_ATP_BIND_1"/>
    <property type="match status" value="1"/>
</dbReference>
<dbReference type="InterPro" id="IPR002121">
    <property type="entry name" value="HRDC_dom"/>
</dbReference>
<evidence type="ECO:0000259" key="24">
    <source>
        <dbReference type="PROSITE" id="PS50967"/>
    </source>
</evidence>
<dbReference type="FunFam" id="3.40.50.300:FF:000537">
    <property type="entry name" value="Bloom syndrome RecQ-like helicase"/>
    <property type="match status" value="1"/>
</dbReference>
<feature type="compositionally biased region" description="Basic and acidic residues" evidence="23">
    <location>
        <begin position="243"/>
        <end position="271"/>
    </location>
</feature>
<gene>
    <name evidence="27" type="primary">106088667</name>
</gene>
<dbReference type="Gene3D" id="3.40.50.300">
    <property type="entry name" value="P-loop containing nucleotide triphosphate hydrolases"/>
    <property type="match status" value="2"/>
</dbReference>
<evidence type="ECO:0000313" key="27">
    <source>
        <dbReference type="EnsemblMetazoa" id="SCAU005215-PA"/>
    </source>
</evidence>
<evidence type="ECO:0000256" key="10">
    <source>
        <dbReference type="ARBA" id="ARBA00022833"/>
    </source>
</evidence>
<dbReference type="Pfam" id="PF00570">
    <property type="entry name" value="HRDC"/>
    <property type="match status" value="1"/>
</dbReference>
<accession>A0A1I8P6A9</accession>
<feature type="domain" description="Helicase C-terminal" evidence="26">
    <location>
        <begin position="1004"/>
        <end position="1155"/>
    </location>
</feature>
<proteinExistence type="inferred from homology"/>
<keyword evidence="12" id="KW-0238">DNA-binding</keyword>
<dbReference type="SUPFAM" id="SSF47819">
    <property type="entry name" value="HRDC-like"/>
    <property type="match status" value="1"/>
</dbReference>
<feature type="compositionally biased region" description="Basic residues" evidence="23">
    <location>
        <begin position="1483"/>
        <end position="1502"/>
    </location>
</feature>
<evidence type="ECO:0000256" key="14">
    <source>
        <dbReference type="ARBA" id="ARBA00023235"/>
    </source>
</evidence>
<dbReference type="GO" id="GO:0005737">
    <property type="term" value="C:cytoplasm"/>
    <property type="evidence" value="ECO:0007669"/>
    <property type="project" value="TreeGrafter"/>
</dbReference>
<feature type="region of interest" description="Disordered" evidence="23">
    <location>
        <begin position="1439"/>
        <end position="1576"/>
    </location>
</feature>
<keyword evidence="13" id="KW-0234">DNA repair</keyword>
<dbReference type="NCBIfam" id="TIGR00614">
    <property type="entry name" value="recQ_fam"/>
    <property type="match status" value="1"/>
</dbReference>
<dbReference type="KEGG" id="scac:106088667"/>
<comment type="catalytic activity">
    <reaction evidence="19">
        <text>ATP + H2O = ADP + phosphate + H(+)</text>
        <dbReference type="Rhea" id="RHEA:13065"/>
        <dbReference type="ChEBI" id="CHEBI:15377"/>
        <dbReference type="ChEBI" id="CHEBI:15378"/>
        <dbReference type="ChEBI" id="CHEBI:30616"/>
        <dbReference type="ChEBI" id="CHEBI:43474"/>
        <dbReference type="ChEBI" id="CHEBI:456216"/>
    </reaction>
</comment>
<dbReference type="STRING" id="35570.A0A1I8P6A9"/>
<dbReference type="InterPro" id="IPR027417">
    <property type="entry name" value="P-loop_NTPase"/>
</dbReference>
<organism evidence="27 28">
    <name type="scientific">Stomoxys calcitrans</name>
    <name type="common">Stable fly</name>
    <name type="synonym">Conops calcitrans</name>
    <dbReference type="NCBI Taxonomy" id="35570"/>
    <lineage>
        <taxon>Eukaryota</taxon>
        <taxon>Metazoa</taxon>
        <taxon>Ecdysozoa</taxon>
        <taxon>Arthropoda</taxon>
        <taxon>Hexapoda</taxon>
        <taxon>Insecta</taxon>
        <taxon>Pterygota</taxon>
        <taxon>Neoptera</taxon>
        <taxon>Endopterygota</taxon>
        <taxon>Diptera</taxon>
        <taxon>Brachycera</taxon>
        <taxon>Muscomorpha</taxon>
        <taxon>Muscoidea</taxon>
        <taxon>Muscidae</taxon>
        <taxon>Stomoxys</taxon>
    </lineage>
</organism>
<dbReference type="Pfam" id="PF16124">
    <property type="entry name" value="RecQ_Zn_bind"/>
    <property type="match status" value="1"/>
</dbReference>
<dbReference type="SMART" id="SM00956">
    <property type="entry name" value="RQC"/>
    <property type="match status" value="1"/>
</dbReference>
<evidence type="ECO:0000313" key="28">
    <source>
        <dbReference type="Proteomes" id="UP000095300"/>
    </source>
</evidence>
<dbReference type="FunFam" id="3.40.50.300:FF:000340">
    <property type="entry name" value="Bloom syndrome, RecQ helicase"/>
    <property type="match status" value="1"/>
</dbReference>
<dbReference type="OrthoDB" id="10261556at2759"/>
<protein>
    <recommendedName>
        <fullName evidence="20">RecQ-like DNA helicase BLM</fullName>
        <ecNumber evidence="17">5.6.2.4</ecNumber>
    </recommendedName>
    <alternativeName>
        <fullName evidence="21">Bloom syndrome protein homolog</fullName>
    </alternativeName>
    <alternativeName>
        <fullName evidence="18">DNA 3'-5' helicase BLM</fullName>
    </alternativeName>
    <alternativeName>
        <fullName evidence="22">RecQ helicase homolog</fullName>
    </alternativeName>
</protein>
<keyword evidence="8" id="KW-0378">Hydrolase</keyword>
<name>A0A1I8P6A9_STOCA</name>
<dbReference type="InterPro" id="IPR032284">
    <property type="entry name" value="RecQ_Zn-bd"/>
</dbReference>
<feature type="compositionally biased region" description="Polar residues" evidence="23">
    <location>
        <begin position="224"/>
        <end position="241"/>
    </location>
</feature>
<dbReference type="GO" id="GO:0005694">
    <property type="term" value="C:chromosome"/>
    <property type="evidence" value="ECO:0007669"/>
    <property type="project" value="TreeGrafter"/>
</dbReference>
<feature type="compositionally biased region" description="Polar residues" evidence="23">
    <location>
        <begin position="1"/>
        <end position="29"/>
    </location>
</feature>
<dbReference type="GO" id="GO:0005634">
    <property type="term" value="C:nucleus"/>
    <property type="evidence" value="ECO:0007669"/>
    <property type="project" value="UniProtKB-SubCell"/>
</dbReference>
<dbReference type="PANTHER" id="PTHR13710:SF153">
    <property type="entry name" value="RECQ-LIKE DNA HELICASE BLM"/>
    <property type="match status" value="1"/>
</dbReference>
<dbReference type="CDD" id="cd18794">
    <property type="entry name" value="SF2_C_RecQ"/>
    <property type="match status" value="1"/>
</dbReference>
<keyword evidence="6" id="KW-0547">Nucleotide-binding</keyword>
<comment type="subcellular location">
    <subcellularLocation>
        <location evidence="2">Nucleus</location>
    </subcellularLocation>
</comment>
<feature type="compositionally biased region" description="Polar residues" evidence="23">
    <location>
        <begin position="152"/>
        <end position="178"/>
    </location>
</feature>
<dbReference type="InterPro" id="IPR001650">
    <property type="entry name" value="Helicase_C-like"/>
</dbReference>
<evidence type="ECO:0000256" key="16">
    <source>
        <dbReference type="ARBA" id="ARBA00034617"/>
    </source>
</evidence>
<dbReference type="Pfam" id="PF00270">
    <property type="entry name" value="DEAD"/>
    <property type="match status" value="1"/>
</dbReference>
<evidence type="ECO:0000256" key="18">
    <source>
        <dbReference type="ARBA" id="ARBA00044542"/>
    </source>
</evidence>
<dbReference type="GO" id="GO:0003677">
    <property type="term" value="F:DNA binding"/>
    <property type="evidence" value="ECO:0007669"/>
    <property type="project" value="UniProtKB-KW"/>
</dbReference>
<evidence type="ECO:0000256" key="15">
    <source>
        <dbReference type="ARBA" id="ARBA00023242"/>
    </source>
</evidence>
<dbReference type="Proteomes" id="UP000095300">
    <property type="component" value="Unassembled WGS sequence"/>
</dbReference>
<comment type="similarity">
    <text evidence="3">Belongs to the helicase family. RecQ subfamily.</text>
</comment>
<evidence type="ECO:0000256" key="9">
    <source>
        <dbReference type="ARBA" id="ARBA00022806"/>
    </source>
</evidence>
<dbReference type="GO" id="GO:0000724">
    <property type="term" value="P:double-strand break repair via homologous recombination"/>
    <property type="evidence" value="ECO:0007669"/>
    <property type="project" value="TreeGrafter"/>
</dbReference>
<dbReference type="Gene3D" id="1.10.150.80">
    <property type="entry name" value="HRDC domain"/>
    <property type="match status" value="1"/>
</dbReference>
<evidence type="ECO:0000256" key="20">
    <source>
        <dbReference type="ARBA" id="ARBA00073450"/>
    </source>
</evidence>
<feature type="region of interest" description="Disordered" evidence="23">
    <location>
        <begin position="1"/>
        <end position="68"/>
    </location>
</feature>
<keyword evidence="9" id="KW-0347">Helicase</keyword>